<dbReference type="PANTHER" id="PTHR22950">
    <property type="entry name" value="AMINO ACID TRANSPORTER"/>
    <property type="match status" value="1"/>
</dbReference>
<feature type="transmembrane region" description="Helical" evidence="2">
    <location>
        <begin position="190"/>
        <end position="209"/>
    </location>
</feature>
<feature type="region of interest" description="Disordered" evidence="1">
    <location>
        <begin position="504"/>
        <end position="581"/>
    </location>
</feature>
<feature type="region of interest" description="Disordered" evidence="1">
    <location>
        <begin position="391"/>
        <end position="417"/>
    </location>
</feature>
<organism evidence="3 4">
    <name type="scientific">Tilletiaria anomala (strain ATCC 24038 / CBS 436.72 / UBC 951)</name>
    <dbReference type="NCBI Taxonomy" id="1037660"/>
    <lineage>
        <taxon>Eukaryota</taxon>
        <taxon>Fungi</taxon>
        <taxon>Dikarya</taxon>
        <taxon>Basidiomycota</taxon>
        <taxon>Ustilaginomycotina</taxon>
        <taxon>Exobasidiomycetes</taxon>
        <taxon>Georgefischeriales</taxon>
        <taxon>Tilletiariaceae</taxon>
        <taxon>Tilletiaria</taxon>
    </lineage>
</organism>
<dbReference type="GeneID" id="25263282"/>
<protein>
    <recommendedName>
        <fullName evidence="5">Amino acid transporter transmembrane domain-containing protein</fullName>
    </recommendedName>
</protein>
<dbReference type="Proteomes" id="UP000027361">
    <property type="component" value="Unassembled WGS sequence"/>
</dbReference>
<keyword evidence="4" id="KW-1185">Reference proteome</keyword>
<evidence type="ECO:0000313" key="4">
    <source>
        <dbReference type="Proteomes" id="UP000027361"/>
    </source>
</evidence>
<feature type="transmembrane region" description="Helical" evidence="2">
    <location>
        <begin position="117"/>
        <end position="138"/>
    </location>
</feature>
<evidence type="ECO:0000313" key="3">
    <source>
        <dbReference type="EMBL" id="KDN44085.1"/>
    </source>
</evidence>
<gene>
    <name evidence="3" type="ORF">K437DRAFT_248060</name>
</gene>
<keyword evidence="2" id="KW-0812">Transmembrane</keyword>
<feature type="transmembrane region" description="Helical" evidence="2">
    <location>
        <begin position="63"/>
        <end position="86"/>
    </location>
</feature>
<name>A0A066VZW1_TILAU</name>
<feature type="transmembrane region" description="Helical" evidence="2">
    <location>
        <begin position="427"/>
        <end position="449"/>
    </location>
</feature>
<feature type="transmembrane region" description="Helical" evidence="2">
    <location>
        <begin position="331"/>
        <end position="351"/>
    </location>
</feature>
<evidence type="ECO:0000256" key="2">
    <source>
        <dbReference type="SAM" id="Phobius"/>
    </source>
</evidence>
<feature type="transmembrane region" description="Helical" evidence="2">
    <location>
        <begin position="240"/>
        <end position="257"/>
    </location>
</feature>
<dbReference type="OMA" id="FWIRRPR"/>
<feature type="transmembrane region" description="Helical" evidence="2">
    <location>
        <begin position="469"/>
        <end position="492"/>
    </location>
</feature>
<dbReference type="RefSeq" id="XP_013242623.1">
    <property type="nucleotide sequence ID" value="XM_013387169.1"/>
</dbReference>
<accession>A0A066VZW1</accession>
<feature type="transmembrane region" description="Helical" evidence="2">
    <location>
        <begin position="278"/>
        <end position="303"/>
    </location>
</feature>
<dbReference type="PANTHER" id="PTHR22950:SF671">
    <property type="entry name" value="CHROMOSOME UNDETERMINED SCAFFOLD_75, WHOLE GENOME SHOTGUN SEQUENCE"/>
    <property type="match status" value="1"/>
</dbReference>
<reference evidence="3 4" key="1">
    <citation type="submission" date="2014-05" db="EMBL/GenBank/DDBJ databases">
        <title>Draft genome sequence of a rare smut relative, Tilletiaria anomala UBC 951.</title>
        <authorList>
            <consortium name="DOE Joint Genome Institute"/>
            <person name="Toome M."/>
            <person name="Kuo A."/>
            <person name="Henrissat B."/>
            <person name="Lipzen A."/>
            <person name="Tritt A."/>
            <person name="Yoshinaga Y."/>
            <person name="Zane M."/>
            <person name="Barry K."/>
            <person name="Grigoriev I.V."/>
            <person name="Spatafora J.W."/>
            <person name="Aimea M.C."/>
        </authorList>
    </citation>
    <scope>NUCLEOTIDE SEQUENCE [LARGE SCALE GENOMIC DNA]</scope>
    <source>
        <strain evidence="3 4">UBC 951</strain>
    </source>
</reference>
<sequence length="654" mass="71411">MRSLSALLPSKITLRRLWSALTSNPSQPASLSIFTVSLNLFSTSLHPAVLLSLPFYFSRTEVLLGILGLCAVAILGGVGGGLWVVLGRYVNATNVENIVGAGCARNSRWRAEIGRTVTGLLVGTYATGSAFIAYFALADLLLQIFFHYSPRGIPLHDRAFVTLVIGGIFTTPLLVFPLAKRTLIRLNSGLTIVLYPLILTILFAKIYTWEQETLPSLDVTLEHPKKLELPNANPFSSPSIWGPYSLLPLLTLSSSPLQIMQHQRSLRRKGLSGSNVKAFMGAQTGQVLAVIGVCTAMGVGVGLKGMHERLGLQLHPNLFTSLPKGDDTVNFARLLFVLLLSSHLTLCVVTARSSWSRILRRFKLNPLRRRRRVQMSSAGIIAADDSPHVAVNSSSAGPHHHQPEATGECSHDEGNPPRRWGKLARNALAGLILWALVAGLAYASGNGRIRRGDGEKDGEEARFTRASEVLGLMGAAVGFVLPSLVWVILFWIRRPRSILPVGESQNARDLERRPLLPRSALSINDHRPSPSPPPPAATAAGRHEGEEGTGADSPHWHPNMQALPTRTPRGGGDSDYDAEDEGQRRKIFRTWLRESNADHRDEQTAILLAKKERQMQKKTKGMRRWQDLLVIGGVLPLGMALLLLGAIELHTGAY</sequence>
<keyword evidence="2" id="KW-1133">Transmembrane helix</keyword>
<feature type="transmembrane region" description="Helical" evidence="2">
    <location>
        <begin position="158"/>
        <end position="178"/>
    </location>
</feature>
<keyword evidence="2" id="KW-0472">Membrane</keyword>
<dbReference type="EMBL" id="JMSN01000055">
    <property type="protein sequence ID" value="KDN44085.1"/>
    <property type="molecule type" value="Genomic_DNA"/>
</dbReference>
<dbReference type="InParanoid" id="A0A066VZW1"/>
<comment type="caution">
    <text evidence="3">The sequence shown here is derived from an EMBL/GenBank/DDBJ whole genome shotgun (WGS) entry which is preliminary data.</text>
</comment>
<evidence type="ECO:0000256" key="1">
    <source>
        <dbReference type="SAM" id="MobiDB-lite"/>
    </source>
</evidence>
<dbReference type="GO" id="GO:0015179">
    <property type="term" value="F:L-amino acid transmembrane transporter activity"/>
    <property type="evidence" value="ECO:0007669"/>
    <property type="project" value="TreeGrafter"/>
</dbReference>
<dbReference type="OrthoDB" id="3360632at2759"/>
<dbReference type="GO" id="GO:0016020">
    <property type="term" value="C:membrane"/>
    <property type="evidence" value="ECO:0007669"/>
    <property type="project" value="TreeGrafter"/>
</dbReference>
<evidence type="ECO:0008006" key="5">
    <source>
        <dbReference type="Google" id="ProtNLM"/>
    </source>
</evidence>
<feature type="transmembrane region" description="Helical" evidence="2">
    <location>
        <begin position="628"/>
        <end position="647"/>
    </location>
</feature>
<dbReference type="AlphaFoldDB" id="A0A066VZW1"/>
<dbReference type="HOGENOM" id="CLU_392353_0_0_1"/>
<proteinExistence type="predicted"/>